<evidence type="ECO:0000313" key="2">
    <source>
        <dbReference type="EMBL" id="MBB6129656.1"/>
    </source>
</evidence>
<reference evidence="2 3" key="1">
    <citation type="submission" date="2020-08" db="EMBL/GenBank/DDBJ databases">
        <title>Genomic Encyclopedia of Type Strains, Phase IV (KMG-V): Genome sequencing to study the core and pangenomes of soil and plant-associated prokaryotes.</title>
        <authorList>
            <person name="Whitman W."/>
        </authorList>
    </citation>
    <scope>NUCLEOTIDE SEQUENCE [LARGE SCALE GENOMIC DNA]</scope>
    <source>
        <strain evidence="2 3">MP601</strain>
    </source>
</reference>
<dbReference type="EMBL" id="JACHCA010000010">
    <property type="protein sequence ID" value="MBB6129656.1"/>
    <property type="molecule type" value="Genomic_DNA"/>
</dbReference>
<proteinExistence type="predicted"/>
<organism evidence="2 3">
    <name type="scientific">Mucilaginibacter lappiensis</name>
    <dbReference type="NCBI Taxonomy" id="354630"/>
    <lineage>
        <taxon>Bacteria</taxon>
        <taxon>Pseudomonadati</taxon>
        <taxon>Bacteroidota</taxon>
        <taxon>Sphingobacteriia</taxon>
        <taxon>Sphingobacteriales</taxon>
        <taxon>Sphingobacteriaceae</taxon>
        <taxon>Mucilaginibacter</taxon>
    </lineage>
</organism>
<gene>
    <name evidence="2" type="ORF">HDF22_003787</name>
</gene>
<dbReference type="RefSeq" id="WP_221276088.1">
    <property type="nucleotide sequence ID" value="NZ_JACHCA010000010.1"/>
</dbReference>
<feature type="region of interest" description="Disordered" evidence="1">
    <location>
        <begin position="273"/>
        <end position="303"/>
    </location>
</feature>
<protein>
    <submittedName>
        <fullName evidence="2">Uncharacterized protein</fullName>
    </submittedName>
</protein>
<evidence type="ECO:0000313" key="3">
    <source>
        <dbReference type="Proteomes" id="UP000548326"/>
    </source>
</evidence>
<sequence length="476" mass="53525">MNNRQNGILLELLASPANTGQQHSYNLQQLVNEFPQSGLLRAMFARAGNANDIKQAAAYFNPQLLYKLTHEADSLAVVSPSQIVGHPADGGSQQSRESFTHVGENYFNSGQVSENTVTNEPVAAELHAEDQFVNKNRIPAETDEDQVHAQPATTEPVASISHESVASVSHSHGEIEDEVYDEIRGIDEPAKATSHPHDGIEDDVYDEILGIEHIHIAGHEHEKAHEPVVADEKPKASEPEPMSEDWVIGSIAGSDYFMFDRSVADQRHHEEVKKEESAPQVSVAATHTNGSIPADNESQNVSKYDDEKMPYTFMWWLDKTRKEYAATYQPYSSPEPTPAQPARIQQANSVKEPATDALQQQYVENIFHVRSLEELEKTPQPDGPEVKRKEDVIIERFIQEEPQIRPPAMDKLDNENKAKKSSEDRNDLVSETLAHIYADQMLYHKAIATYKKLMLKFPEKSRYFATQIEQLEKKTN</sequence>
<feature type="compositionally biased region" description="Polar residues" evidence="1">
    <location>
        <begin position="279"/>
        <end position="302"/>
    </location>
</feature>
<comment type="caution">
    <text evidence="2">The sequence shown here is derived from an EMBL/GenBank/DDBJ whole genome shotgun (WGS) entry which is preliminary data.</text>
</comment>
<evidence type="ECO:0000256" key="1">
    <source>
        <dbReference type="SAM" id="MobiDB-lite"/>
    </source>
</evidence>
<dbReference type="AlphaFoldDB" id="A0A841JJ78"/>
<name>A0A841JJ78_9SPHI</name>
<feature type="region of interest" description="Disordered" evidence="1">
    <location>
        <begin position="403"/>
        <end position="426"/>
    </location>
</feature>
<dbReference type="Proteomes" id="UP000548326">
    <property type="component" value="Unassembled WGS sequence"/>
</dbReference>
<accession>A0A841JJ78</accession>